<feature type="region of interest" description="Disordered" evidence="4">
    <location>
        <begin position="52"/>
        <end position="75"/>
    </location>
</feature>
<dbReference type="PANTHER" id="PTHR45266:SF3">
    <property type="entry name" value="OXALOACETATE DECARBOXYLASE ALPHA CHAIN"/>
    <property type="match status" value="1"/>
</dbReference>
<evidence type="ECO:0000313" key="7">
    <source>
        <dbReference type="Proteomes" id="UP001501734"/>
    </source>
</evidence>
<dbReference type="SUPFAM" id="SSF51230">
    <property type="entry name" value="Single hybrid motif"/>
    <property type="match status" value="1"/>
</dbReference>
<comment type="pathway">
    <text evidence="3">Lipid metabolism; fatty acid biosynthesis.</text>
</comment>
<dbReference type="PROSITE" id="PS50968">
    <property type="entry name" value="BIOTINYL_LIPOYL"/>
    <property type="match status" value="1"/>
</dbReference>
<dbReference type="Gene3D" id="2.40.50.100">
    <property type="match status" value="1"/>
</dbReference>
<dbReference type="Pfam" id="PF00364">
    <property type="entry name" value="Biotin_lipoyl"/>
    <property type="match status" value="1"/>
</dbReference>
<dbReference type="InterPro" id="IPR011053">
    <property type="entry name" value="Single_hybrid_motif"/>
</dbReference>
<accession>A0ABP7VF62</accession>
<protein>
    <recommendedName>
        <fullName evidence="1 3">Biotin carboxyl carrier protein of acetyl-CoA carboxylase</fullName>
    </recommendedName>
</protein>
<dbReference type="PRINTS" id="PR01071">
    <property type="entry name" value="ACOABIOTINCC"/>
</dbReference>
<dbReference type="RefSeq" id="WP_344911077.1">
    <property type="nucleotide sequence ID" value="NZ_BAABDL010000053.1"/>
</dbReference>
<evidence type="ECO:0000256" key="4">
    <source>
        <dbReference type="SAM" id="MobiDB-lite"/>
    </source>
</evidence>
<evidence type="ECO:0000259" key="5">
    <source>
        <dbReference type="PROSITE" id="PS50968"/>
    </source>
</evidence>
<keyword evidence="3" id="KW-0276">Fatty acid metabolism</keyword>
<evidence type="ECO:0000313" key="6">
    <source>
        <dbReference type="EMBL" id="GAA4065966.1"/>
    </source>
</evidence>
<keyword evidence="3" id="KW-0275">Fatty acid biosynthesis</keyword>
<gene>
    <name evidence="6" type="primary">accB</name>
    <name evidence="6" type="ORF">GCM10022410_10500</name>
</gene>
<comment type="function">
    <text evidence="3">This protein is a component of the acetyl coenzyme A carboxylase complex; first, biotin carboxylase catalyzes the carboxylation of the carrier protein and then the transcarboxylase transfers the carboxyl group to form malonyl-CoA.</text>
</comment>
<feature type="domain" description="Lipoyl-binding" evidence="5">
    <location>
        <begin position="80"/>
        <end position="156"/>
    </location>
</feature>
<evidence type="ECO:0000256" key="3">
    <source>
        <dbReference type="RuleBase" id="RU364072"/>
    </source>
</evidence>
<reference evidence="7" key="1">
    <citation type="journal article" date="2019" name="Int. J. Syst. Evol. Microbiol.">
        <title>The Global Catalogue of Microorganisms (GCM) 10K type strain sequencing project: providing services to taxonomists for standard genome sequencing and annotation.</title>
        <authorList>
            <consortium name="The Broad Institute Genomics Platform"/>
            <consortium name="The Broad Institute Genome Sequencing Center for Infectious Disease"/>
            <person name="Wu L."/>
            <person name="Ma J."/>
        </authorList>
    </citation>
    <scope>NUCLEOTIDE SEQUENCE [LARGE SCALE GENOMIC DNA]</scope>
    <source>
        <strain evidence="7">JCM 17250</strain>
    </source>
</reference>
<dbReference type="InterPro" id="IPR000089">
    <property type="entry name" value="Biotin_lipoyl"/>
</dbReference>
<sequence>MLSIDEIKQLIKLLDESTVDEFVYQVDGEKLKLKKHTTPTYIQETVATPLPTLTGNTGVAAPEQPSPTDTEPVETKASYDYEITSPMVGTFYLTESPESDPYVTVGDQIRKGNVVCMIEAMKLFNEIESDVDGEIVEIFAENGELVEYGQPLFGIKRK</sequence>
<dbReference type="NCBIfam" id="TIGR00531">
    <property type="entry name" value="BCCP"/>
    <property type="match status" value="1"/>
</dbReference>
<keyword evidence="3" id="KW-0443">Lipid metabolism</keyword>
<dbReference type="EMBL" id="BAABDL010000053">
    <property type="protein sequence ID" value="GAA4065966.1"/>
    <property type="molecule type" value="Genomic_DNA"/>
</dbReference>
<name>A0ABP7VF62_9BACI</name>
<keyword evidence="7" id="KW-1185">Reference proteome</keyword>
<evidence type="ECO:0000256" key="2">
    <source>
        <dbReference type="ARBA" id="ARBA00023267"/>
    </source>
</evidence>
<dbReference type="Proteomes" id="UP001501734">
    <property type="component" value="Unassembled WGS sequence"/>
</dbReference>
<comment type="caution">
    <text evidence="6">The sequence shown here is derived from an EMBL/GenBank/DDBJ whole genome shotgun (WGS) entry which is preliminary data.</text>
</comment>
<dbReference type="CDD" id="cd06850">
    <property type="entry name" value="biotinyl_domain"/>
    <property type="match status" value="1"/>
</dbReference>
<proteinExistence type="predicted"/>
<dbReference type="PANTHER" id="PTHR45266">
    <property type="entry name" value="OXALOACETATE DECARBOXYLASE ALPHA CHAIN"/>
    <property type="match status" value="1"/>
</dbReference>
<organism evidence="6 7">
    <name type="scientific">Amphibacillus indicireducens</name>
    <dbReference type="NCBI Taxonomy" id="1076330"/>
    <lineage>
        <taxon>Bacteria</taxon>
        <taxon>Bacillati</taxon>
        <taxon>Bacillota</taxon>
        <taxon>Bacilli</taxon>
        <taxon>Bacillales</taxon>
        <taxon>Bacillaceae</taxon>
        <taxon>Amphibacillus</taxon>
    </lineage>
</organism>
<keyword evidence="2 3" id="KW-0092">Biotin</keyword>
<dbReference type="InterPro" id="IPR001249">
    <property type="entry name" value="AcCoA_biotinCC"/>
</dbReference>
<keyword evidence="3" id="KW-0444">Lipid biosynthesis</keyword>
<dbReference type="InterPro" id="IPR050709">
    <property type="entry name" value="Biotin_Carboxyl_Carrier/Decarb"/>
</dbReference>
<evidence type="ECO:0000256" key="1">
    <source>
        <dbReference type="ARBA" id="ARBA00017562"/>
    </source>
</evidence>